<dbReference type="EMBL" id="CADCVC010000143">
    <property type="protein sequence ID" value="CAA9444933.1"/>
    <property type="molecule type" value="Genomic_DNA"/>
</dbReference>
<gene>
    <name evidence="1" type="ORF">AVDCRST_MAG80-1680</name>
</gene>
<sequence>MLPTCSVSLLAMPATTIRDQSYELLHIDESTLAKHLKTRLLLCAIKGALG</sequence>
<reference evidence="1" key="1">
    <citation type="submission" date="2020-02" db="EMBL/GenBank/DDBJ databases">
        <authorList>
            <person name="Meier V. D."/>
        </authorList>
    </citation>
    <scope>NUCLEOTIDE SEQUENCE</scope>
    <source>
        <strain evidence="1">AVDCRST_MAG80</strain>
    </source>
</reference>
<organism evidence="1">
    <name type="scientific">uncultured Rubrobacteraceae bacterium</name>
    <dbReference type="NCBI Taxonomy" id="349277"/>
    <lineage>
        <taxon>Bacteria</taxon>
        <taxon>Bacillati</taxon>
        <taxon>Actinomycetota</taxon>
        <taxon>Rubrobacteria</taxon>
        <taxon>Rubrobacterales</taxon>
        <taxon>Rubrobacteraceae</taxon>
        <taxon>environmental samples</taxon>
    </lineage>
</organism>
<proteinExistence type="predicted"/>
<name>A0A6J4QMD7_9ACTN</name>
<evidence type="ECO:0000313" key="1">
    <source>
        <dbReference type="EMBL" id="CAA9444933.1"/>
    </source>
</evidence>
<accession>A0A6J4QMD7</accession>
<protein>
    <submittedName>
        <fullName evidence="1">Uncharacterized protein</fullName>
    </submittedName>
</protein>
<dbReference type="AlphaFoldDB" id="A0A6J4QMD7"/>